<dbReference type="Gene3D" id="2.30.30.90">
    <property type="match status" value="1"/>
</dbReference>
<dbReference type="Pfam" id="PF04023">
    <property type="entry name" value="FeoA"/>
    <property type="match status" value="1"/>
</dbReference>
<reference evidence="3 4" key="1">
    <citation type="submission" date="2015-09" db="EMBL/GenBank/DDBJ databases">
        <authorList>
            <consortium name="Pathogen Informatics"/>
        </authorList>
    </citation>
    <scope>NUCLEOTIDE SEQUENCE [LARGE SCALE GENOMIC DNA]</scope>
    <source>
        <strain evidence="3 4">2789STDY5834928</strain>
    </source>
</reference>
<dbReference type="SMART" id="SM00899">
    <property type="entry name" value="FeoA"/>
    <property type="match status" value="1"/>
</dbReference>
<organism evidence="3 4">
    <name type="scientific">[Eubacterium] siraeum</name>
    <dbReference type="NCBI Taxonomy" id="39492"/>
    <lineage>
        <taxon>Bacteria</taxon>
        <taxon>Bacillati</taxon>
        <taxon>Bacillota</taxon>
        <taxon>Clostridia</taxon>
        <taxon>Eubacteriales</taxon>
        <taxon>Oscillospiraceae</taxon>
        <taxon>Oscillospiraceae incertae sedis</taxon>
    </lineage>
</organism>
<evidence type="ECO:0000313" key="4">
    <source>
        <dbReference type="Proteomes" id="UP000095662"/>
    </source>
</evidence>
<protein>
    <submittedName>
        <fullName evidence="3">FeoA domain</fullName>
    </submittedName>
</protein>
<dbReference type="OrthoDB" id="9811076at2"/>
<evidence type="ECO:0000259" key="2">
    <source>
        <dbReference type="SMART" id="SM00899"/>
    </source>
</evidence>
<evidence type="ECO:0000313" key="3">
    <source>
        <dbReference type="EMBL" id="CUQ91583.1"/>
    </source>
</evidence>
<feature type="domain" description="Ferrous iron transporter FeoA-like" evidence="2">
    <location>
        <begin position="2"/>
        <end position="72"/>
    </location>
</feature>
<accession>A0A174ZW62</accession>
<dbReference type="SUPFAM" id="SSF50037">
    <property type="entry name" value="C-terminal domain of transcriptional repressors"/>
    <property type="match status" value="1"/>
</dbReference>
<dbReference type="InterPro" id="IPR007167">
    <property type="entry name" value="Fe-transptr_FeoA-like"/>
</dbReference>
<evidence type="ECO:0000256" key="1">
    <source>
        <dbReference type="ARBA" id="ARBA00023004"/>
    </source>
</evidence>
<dbReference type="STRING" id="39492.ERS852540_02361"/>
<name>A0A174ZW62_9FIRM</name>
<proteinExistence type="predicted"/>
<gene>
    <name evidence="3" type="ORF">ERS852540_02361</name>
</gene>
<keyword evidence="1" id="KW-0408">Iron</keyword>
<dbReference type="InterPro" id="IPR008988">
    <property type="entry name" value="Transcriptional_repressor_C"/>
</dbReference>
<dbReference type="EMBL" id="CZBY01000025">
    <property type="protein sequence ID" value="CUQ91583.1"/>
    <property type="molecule type" value="Genomic_DNA"/>
</dbReference>
<dbReference type="Proteomes" id="UP000095662">
    <property type="component" value="Unassembled WGS sequence"/>
</dbReference>
<dbReference type="GO" id="GO:0046914">
    <property type="term" value="F:transition metal ion binding"/>
    <property type="evidence" value="ECO:0007669"/>
    <property type="project" value="InterPro"/>
</dbReference>
<dbReference type="InterPro" id="IPR038157">
    <property type="entry name" value="FeoA_core_dom"/>
</dbReference>
<sequence>MRSLAQLERDEKCRVERLLLAGDMKRRLMDLGFTKGTTVTCVLCGSGIKAYLVRGAVIALRNEDADKVPVSEIKN</sequence>
<dbReference type="AlphaFoldDB" id="A0A174ZW62"/>